<organism evidence="1 2">
    <name type="scientific">Popillia japonica</name>
    <name type="common">Japanese beetle</name>
    <dbReference type="NCBI Taxonomy" id="7064"/>
    <lineage>
        <taxon>Eukaryota</taxon>
        <taxon>Metazoa</taxon>
        <taxon>Ecdysozoa</taxon>
        <taxon>Arthropoda</taxon>
        <taxon>Hexapoda</taxon>
        <taxon>Insecta</taxon>
        <taxon>Pterygota</taxon>
        <taxon>Neoptera</taxon>
        <taxon>Endopterygota</taxon>
        <taxon>Coleoptera</taxon>
        <taxon>Polyphaga</taxon>
        <taxon>Scarabaeiformia</taxon>
        <taxon>Scarabaeidae</taxon>
        <taxon>Rutelinae</taxon>
        <taxon>Popillia</taxon>
    </lineage>
</organism>
<comment type="caution">
    <text evidence="1">The sequence shown here is derived from an EMBL/GenBank/DDBJ whole genome shotgun (WGS) entry which is preliminary data.</text>
</comment>
<accession>A0AAW1LVD8</accession>
<evidence type="ECO:0000313" key="1">
    <source>
        <dbReference type="EMBL" id="KAK9737824.1"/>
    </source>
</evidence>
<reference evidence="1 2" key="1">
    <citation type="journal article" date="2024" name="BMC Genomics">
        <title>De novo assembly and annotation of Popillia japonica's genome with initial clues to its potential as an invasive pest.</title>
        <authorList>
            <person name="Cucini C."/>
            <person name="Boschi S."/>
            <person name="Funari R."/>
            <person name="Cardaioli E."/>
            <person name="Iannotti N."/>
            <person name="Marturano G."/>
            <person name="Paoli F."/>
            <person name="Bruttini M."/>
            <person name="Carapelli A."/>
            <person name="Frati F."/>
            <person name="Nardi F."/>
        </authorList>
    </citation>
    <scope>NUCLEOTIDE SEQUENCE [LARGE SCALE GENOMIC DNA]</scope>
    <source>
        <strain evidence="1">DMR45628</strain>
    </source>
</reference>
<sequence length="103" mass="11618">MESYVTSILTTSQEIAAVGKPLDDELVATLLLRGLTSEYQPMKLALENSGVEITTDYIKTKLLQEEYNPRGKQFKAHVTYVIEKVTRLRIASGIQIDQTFTRP</sequence>
<gene>
    <name evidence="1" type="ORF">QE152_g10391</name>
</gene>
<dbReference type="Pfam" id="PF14223">
    <property type="entry name" value="Retrotran_gag_2"/>
    <property type="match status" value="1"/>
</dbReference>
<evidence type="ECO:0000313" key="2">
    <source>
        <dbReference type="Proteomes" id="UP001458880"/>
    </source>
</evidence>
<keyword evidence="2" id="KW-1185">Reference proteome</keyword>
<dbReference type="EMBL" id="JASPKY010000094">
    <property type="protein sequence ID" value="KAK9737824.1"/>
    <property type="molecule type" value="Genomic_DNA"/>
</dbReference>
<name>A0AAW1LVD8_POPJA</name>
<dbReference type="Proteomes" id="UP001458880">
    <property type="component" value="Unassembled WGS sequence"/>
</dbReference>
<dbReference type="AlphaFoldDB" id="A0AAW1LVD8"/>
<protein>
    <submittedName>
        <fullName evidence="1">Uncharacterized protein</fullName>
    </submittedName>
</protein>
<proteinExistence type="predicted"/>